<dbReference type="InterPro" id="IPR012332">
    <property type="entry name" value="Autotransporter_pectin_lyase_C"/>
</dbReference>
<dbReference type="InterPro" id="IPR006315">
    <property type="entry name" value="OM_autotransptr_brl_dom"/>
</dbReference>
<accession>A0A1U9JT86</accession>
<dbReference type="InterPro" id="IPR043990">
    <property type="entry name" value="AC_1"/>
</dbReference>
<proteinExistence type="predicted"/>
<evidence type="ECO:0000256" key="1">
    <source>
        <dbReference type="SAM" id="SignalP"/>
    </source>
</evidence>
<keyword evidence="4" id="KW-1185">Reference proteome</keyword>
<dbReference type="Proteomes" id="UP000188912">
    <property type="component" value="Chromosome"/>
</dbReference>
<dbReference type="PROSITE" id="PS51208">
    <property type="entry name" value="AUTOTRANSPORTER"/>
    <property type="match status" value="1"/>
</dbReference>
<dbReference type="NCBIfam" id="TIGR01414">
    <property type="entry name" value="autotrans_barl"/>
    <property type="match status" value="1"/>
</dbReference>
<reference evidence="3 4" key="2">
    <citation type="journal article" date="2016" name="Sci. Rep.">
        <title>The genome of Rhizobiales bacteria in predatory ants reveals urease gene functions but no genes for nitrogen fixation.</title>
        <authorList>
            <person name="Neuvonen M.M."/>
            <person name="Tamarit D."/>
            <person name="Naslund K."/>
            <person name="Liebig J."/>
            <person name="Feldhaar H."/>
            <person name="Moran N.A."/>
            <person name="Guy L."/>
            <person name="Andersson S.G."/>
        </authorList>
    </citation>
    <scope>NUCLEOTIDE SEQUENCE [LARGE SCALE GENOMIC DNA]</scope>
    <source>
        <strain evidence="3 4">Hsal</strain>
    </source>
</reference>
<sequence length="913" mass="97650">MNRTYLLGCQSSFYNALGKKARIKFLGSLLAASVFFALPVAAFAAEQGPQVWRDGQEHRFDGDTFRDDGSRMPILRIHGEGTKFIGNNVTIDNRSTDNSYSSGMEVSNGSFELSGKSTITVKSGQAVEMWGPSASGVINGGTTINLLGNTAVGLHVHNQARLELNGAAGNEIVINFEKDLSSPRTTGIEIADRGEVEGRYIRLIGSGTMRNKGVGIAASRNSRVRLDYVTISGITSGVDSNTDSHVELSNVVMDNVDYAVNNAGGQTTIKNGAIRANERGFMMRAGGIVNAHNVRLVSKGKIADIGWMHLGEGNELNVADGSSLVGETGIEFTTAGGDFTLSGASTAEAKNGYAVSAIITSGTVKVDQNSVLTGSEGLYKSDNSDLVMIADNGSKLYGRGTVTGPIGTADITLRNGSSWVIDGNSNATSIVNDNSTIAFSENKFEGDQNGFTSLRVAKDYTGRDSTIIFNAALNTGNADSPHDHLLIEGDAYGTTHVEIRSRGGLGSLTDEDGINLITVNGVAENGAGTFTGGDYRFNGVDVLAGGAYVYTLKHREVNGIDEWNLHSVYEEDIGPVDPSNPGGKPVYNASVPLYEAYPQILRQLNRLPTLQQRVGNRVYMAGETKPIDGLGFWMQVEGSTGHFNSAHSLTGANYDLDAVKTRMGVDFEVMENNNGVVIGGVYSQYGYGRADVSSRYGFGKIKTDAYGAGGTLTWYGNNGFYVDAQAQVQWFDSSIYSRSDNGEKGFDRYLTTGNHGLGYGFSVEGGRRIALSDGWSVTPQAQLVYSHVDFNSFSDSIGVRMTARDGGSLLGRAGAGVEHERNWTSDKGDTRSLKVHGTGDIYHEFLDGSSVSVSGVAFRNRDYRTWAGIGGGVDYSWKNGKYAVYGDVNTRTAFEDFGKSYQVQGTVGFKVKF</sequence>
<dbReference type="SUPFAM" id="SSF51126">
    <property type="entry name" value="Pectin lyase-like"/>
    <property type="match status" value="1"/>
</dbReference>
<dbReference type="SUPFAM" id="SSF103515">
    <property type="entry name" value="Autotransporter"/>
    <property type="match status" value="1"/>
</dbReference>
<feature type="domain" description="Autotransporter" evidence="2">
    <location>
        <begin position="625"/>
        <end position="913"/>
    </location>
</feature>
<dbReference type="InterPro" id="IPR011050">
    <property type="entry name" value="Pectin_lyase_fold/virulence"/>
</dbReference>
<dbReference type="Pfam" id="PF18883">
    <property type="entry name" value="AC_1"/>
    <property type="match status" value="1"/>
</dbReference>
<dbReference type="EMBL" id="CP017315">
    <property type="protein sequence ID" value="AQS41070.1"/>
    <property type="molecule type" value="Genomic_DNA"/>
</dbReference>
<dbReference type="CDD" id="cd00253">
    <property type="entry name" value="PL_Passenger_AT"/>
    <property type="match status" value="1"/>
</dbReference>
<keyword evidence="1" id="KW-0732">Signal</keyword>
<dbReference type="STRING" id="1902579.BHV28_03550"/>
<dbReference type="PANTHER" id="PTHR35037">
    <property type="entry name" value="C-TERMINAL REGION OF AIDA-LIKE PROTEIN"/>
    <property type="match status" value="1"/>
</dbReference>
<dbReference type="GO" id="GO:0019867">
    <property type="term" value="C:outer membrane"/>
    <property type="evidence" value="ECO:0007669"/>
    <property type="project" value="InterPro"/>
</dbReference>
<feature type="signal peptide" evidence="1">
    <location>
        <begin position="1"/>
        <end position="44"/>
    </location>
</feature>
<gene>
    <name evidence="3" type="ORF">BHV28_03550</name>
</gene>
<protein>
    <submittedName>
        <fullName evidence="3">Outer membrane autotransporter</fullName>
    </submittedName>
</protein>
<dbReference type="InterPro" id="IPR036709">
    <property type="entry name" value="Autotransporte_beta_dom_sf"/>
</dbReference>
<dbReference type="Gene3D" id="2.40.128.130">
    <property type="entry name" value="Autotransporter beta-domain"/>
    <property type="match status" value="1"/>
</dbReference>
<dbReference type="AlphaFoldDB" id="A0A1U9JT86"/>
<dbReference type="KEGG" id="thd:BHV28_03550"/>
<dbReference type="Pfam" id="PF03797">
    <property type="entry name" value="Autotransporter"/>
    <property type="match status" value="1"/>
</dbReference>
<dbReference type="Gene3D" id="2.160.20.20">
    <property type="match status" value="1"/>
</dbReference>
<evidence type="ECO:0000313" key="3">
    <source>
        <dbReference type="EMBL" id="AQS41070.1"/>
    </source>
</evidence>
<dbReference type="InterPro" id="IPR051551">
    <property type="entry name" value="Autotransporter_adhesion"/>
</dbReference>
<feature type="chain" id="PRO_5013115347" evidence="1">
    <location>
        <begin position="45"/>
        <end position="913"/>
    </location>
</feature>
<evidence type="ECO:0000313" key="4">
    <source>
        <dbReference type="Proteomes" id="UP000188912"/>
    </source>
</evidence>
<dbReference type="InterPro" id="IPR005546">
    <property type="entry name" value="Autotransporte_beta"/>
</dbReference>
<evidence type="ECO:0000259" key="2">
    <source>
        <dbReference type="PROSITE" id="PS51208"/>
    </source>
</evidence>
<name>A0A1U9JT86_9HYPH</name>
<organism evidence="3 4">
    <name type="scientific">Candidatus Tokpelaia hoelldobleri</name>
    <dbReference type="NCBI Taxonomy" id="1902579"/>
    <lineage>
        <taxon>Bacteria</taxon>
        <taxon>Pseudomonadati</taxon>
        <taxon>Pseudomonadota</taxon>
        <taxon>Alphaproteobacteria</taxon>
        <taxon>Hyphomicrobiales</taxon>
        <taxon>Candidatus Tokpelaia</taxon>
    </lineage>
</organism>
<dbReference type="SMART" id="SM00869">
    <property type="entry name" value="Autotransporter"/>
    <property type="match status" value="1"/>
</dbReference>
<reference evidence="3 4" key="1">
    <citation type="journal article" date="2010" name="Science">
        <title>Genomic comparison of the ants Camponotus floridanus and Harpegnathos saltator.</title>
        <authorList>
            <person name="Bonasio R."/>
            <person name="Zhang G."/>
            <person name="Ye C."/>
            <person name="Mutti N.S."/>
            <person name="Fang X."/>
            <person name="Qin N."/>
            <person name="Donahue G."/>
            <person name="Yang P."/>
            <person name="Li Q."/>
            <person name="Li C."/>
            <person name="Zhang P."/>
            <person name="Huang Z."/>
            <person name="Berger S.L."/>
            <person name="Reinberg D."/>
            <person name="Wang J."/>
            <person name="Liebig J."/>
        </authorList>
    </citation>
    <scope>NUCLEOTIDE SEQUENCE [LARGE SCALE GENOMIC DNA]</scope>
    <source>
        <strain evidence="3 4">Hsal</strain>
    </source>
</reference>
<dbReference type="PANTHER" id="PTHR35037:SF3">
    <property type="entry name" value="C-TERMINAL REGION OF AIDA-LIKE PROTEIN"/>
    <property type="match status" value="1"/>
</dbReference>